<dbReference type="GO" id="GO:0003924">
    <property type="term" value="F:GTPase activity"/>
    <property type="evidence" value="ECO:0007669"/>
    <property type="project" value="InterPro"/>
</dbReference>
<reference evidence="13 14" key="1">
    <citation type="submission" date="2016-10" db="EMBL/GenBank/DDBJ databases">
        <title>Proteomics and genomics reveal pathogen-plant mechanisms compatible with a hemibiotrophic lifestyle of Diplodia corticola.</title>
        <authorList>
            <person name="Fernandes I."/>
            <person name="De Jonge R."/>
            <person name="Van De Peer Y."/>
            <person name="Devreese B."/>
            <person name="Alves A."/>
            <person name="Esteves A.C."/>
        </authorList>
    </citation>
    <scope>NUCLEOTIDE SEQUENCE [LARGE SCALE GENOMIC DNA]</scope>
    <source>
        <strain evidence="13 14">CBS 112549</strain>
    </source>
</reference>
<feature type="compositionally biased region" description="Basic residues" evidence="11">
    <location>
        <begin position="242"/>
        <end position="252"/>
    </location>
</feature>
<proteinExistence type="inferred from homology"/>
<dbReference type="PROSITE" id="PS00300">
    <property type="entry name" value="SRP54"/>
    <property type="match status" value="1"/>
</dbReference>
<keyword evidence="6" id="KW-0342">GTP-binding</keyword>
<name>A0A1J9RRN2_9PEZI</name>
<dbReference type="STRING" id="236234.A0A1J9RRN2"/>
<dbReference type="SUPFAM" id="SSF47364">
    <property type="entry name" value="Domain of the SRP/SRP receptor G-proteins"/>
    <property type="match status" value="1"/>
</dbReference>
<evidence type="ECO:0000256" key="2">
    <source>
        <dbReference type="ARBA" id="ARBA00008531"/>
    </source>
</evidence>
<comment type="subcellular location">
    <subcellularLocation>
        <location evidence="1">Endoplasmic reticulum membrane</location>
        <topology evidence="1">Peripheral membrane protein</topology>
        <orientation evidence="1">Cytoplasmic side</orientation>
    </subcellularLocation>
</comment>
<dbReference type="SMART" id="SM00963">
    <property type="entry name" value="SRP54_N"/>
    <property type="match status" value="1"/>
</dbReference>
<dbReference type="Proteomes" id="UP000183809">
    <property type="component" value="Unassembled WGS sequence"/>
</dbReference>
<dbReference type="SMART" id="SM00382">
    <property type="entry name" value="AAA"/>
    <property type="match status" value="1"/>
</dbReference>
<evidence type="ECO:0000256" key="6">
    <source>
        <dbReference type="ARBA" id="ARBA00023134"/>
    </source>
</evidence>
<dbReference type="InterPro" id="IPR007222">
    <property type="entry name" value="Sig_recog_particle_rcpt_asu_N"/>
</dbReference>
<evidence type="ECO:0000256" key="3">
    <source>
        <dbReference type="ARBA" id="ARBA00011870"/>
    </source>
</evidence>
<evidence type="ECO:0000313" key="13">
    <source>
        <dbReference type="EMBL" id="OJD35195.1"/>
    </source>
</evidence>
<evidence type="ECO:0000256" key="10">
    <source>
        <dbReference type="ARBA" id="ARBA00081194"/>
    </source>
</evidence>
<dbReference type="InterPro" id="IPR000897">
    <property type="entry name" value="SRP54_GTPase_dom"/>
</dbReference>
<dbReference type="GO" id="GO:0006886">
    <property type="term" value="P:intracellular protein transport"/>
    <property type="evidence" value="ECO:0007669"/>
    <property type="project" value="InterPro"/>
</dbReference>
<feature type="compositionally biased region" description="Polar residues" evidence="11">
    <location>
        <begin position="138"/>
        <end position="156"/>
    </location>
</feature>
<evidence type="ECO:0000256" key="8">
    <source>
        <dbReference type="ARBA" id="ARBA00023170"/>
    </source>
</evidence>
<evidence type="ECO:0000256" key="9">
    <source>
        <dbReference type="ARBA" id="ARBA00071429"/>
    </source>
</evidence>
<dbReference type="FunFam" id="1.20.120.140:FF:000009">
    <property type="entry name" value="Signal sequence receptor alpha subunit"/>
    <property type="match status" value="1"/>
</dbReference>
<dbReference type="Gene3D" id="1.20.120.140">
    <property type="entry name" value="Signal recognition particle SRP54, nucleotide-binding domain"/>
    <property type="match status" value="1"/>
</dbReference>
<keyword evidence="7" id="KW-0472">Membrane</keyword>
<comment type="similarity">
    <text evidence="2">Belongs to the GTP-binding SRP family.</text>
</comment>
<dbReference type="Gene3D" id="3.40.50.300">
    <property type="entry name" value="P-loop containing nucleotide triphosphate hydrolases"/>
    <property type="match status" value="1"/>
</dbReference>
<dbReference type="FunFam" id="3.40.50.300:FF:000566">
    <property type="entry name" value="Signal recognition particle receptor subunit alpha"/>
    <property type="match status" value="1"/>
</dbReference>
<dbReference type="InterPro" id="IPR003593">
    <property type="entry name" value="AAA+_ATPase"/>
</dbReference>
<dbReference type="SUPFAM" id="SSF52540">
    <property type="entry name" value="P-loop containing nucleoside triphosphate hydrolases"/>
    <property type="match status" value="1"/>
</dbReference>
<evidence type="ECO:0000256" key="5">
    <source>
        <dbReference type="ARBA" id="ARBA00022824"/>
    </source>
</evidence>
<dbReference type="CDD" id="cd14826">
    <property type="entry name" value="SR_alpha_SRX"/>
    <property type="match status" value="1"/>
</dbReference>
<dbReference type="GO" id="GO:0006614">
    <property type="term" value="P:SRP-dependent cotranslational protein targeting to membrane"/>
    <property type="evidence" value="ECO:0007669"/>
    <property type="project" value="InterPro"/>
</dbReference>
<dbReference type="PANTHER" id="PTHR43134">
    <property type="entry name" value="SIGNAL RECOGNITION PARTICLE RECEPTOR SUBUNIT ALPHA"/>
    <property type="match status" value="1"/>
</dbReference>
<evidence type="ECO:0000256" key="11">
    <source>
        <dbReference type="SAM" id="MobiDB-lite"/>
    </source>
</evidence>
<dbReference type="InterPro" id="IPR013822">
    <property type="entry name" value="Signal_recog_particl_SRP54_hlx"/>
</dbReference>
<organism evidence="13 14">
    <name type="scientific">Diplodia corticola</name>
    <dbReference type="NCBI Taxonomy" id="236234"/>
    <lineage>
        <taxon>Eukaryota</taxon>
        <taxon>Fungi</taxon>
        <taxon>Dikarya</taxon>
        <taxon>Ascomycota</taxon>
        <taxon>Pezizomycotina</taxon>
        <taxon>Dothideomycetes</taxon>
        <taxon>Dothideomycetes incertae sedis</taxon>
        <taxon>Botryosphaeriales</taxon>
        <taxon>Botryosphaeriaceae</taxon>
        <taxon>Diplodia</taxon>
    </lineage>
</organism>
<dbReference type="Pfam" id="PF02881">
    <property type="entry name" value="SRP54_N"/>
    <property type="match status" value="1"/>
</dbReference>
<keyword evidence="8 13" id="KW-0675">Receptor</keyword>
<evidence type="ECO:0000259" key="12">
    <source>
        <dbReference type="PROSITE" id="PS00300"/>
    </source>
</evidence>
<evidence type="ECO:0000256" key="7">
    <source>
        <dbReference type="ARBA" id="ARBA00023136"/>
    </source>
</evidence>
<accession>A0A1J9RRN2</accession>
<evidence type="ECO:0000313" key="14">
    <source>
        <dbReference type="Proteomes" id="UP000183809"/>
    </source>
</evidence>
<dbReference type="GO" id="GO:0005047">
    <property type="term" value="F:signal recognition particle binding"/>
    <property type="evidence" value="ECO:0007669"/>
    <property type="project" value="InterPro"/>
</dbReference>
<keyword evidence="14" id="KW-1185">Reference proteome</keyword>
<dbReference type="Pfam" id="PF00448">
    <property type="entry name" value="SRP54"/>
    <property type="match status" value="1"/>
</dbReference>
<dbReference type="PANTHER" id="PTHR43134:SF1">
    <property type="entry name" value="SIGNAL RECOGNITION PARTICLE RECEPTOR SUBUNIT ALPHA"/>
    <property type="match status" value="1"/>
</dbReference>
<dbReference type="Pfam" id="PF04086">
    <property type="entry name" value="SRP-alpha_N"/>
    <property type="match status" value="1"/>
</dbReference>
<dbReference type="InterPro" id="IPR027417">
    <property type="entry name" value="P-loop_NTPase"/>
</dbReference>
<dbReference type="OrthoDB" id="1727884at2759"/>
<evidence type="ECO:0000256" key="1">
    <source>
        <dbReference type="ARBA" id="ARBA00004397"/>
    </source>
</evidence>
<gene>
    <name evidence="13" type="ORF">BKCO1_1800023</name>
</gene>
<dbReference type="SMART" id="SM00962">
    <property type="entry name" value="SRP54"/>
    <property type="match status" value="1"/>
</dbReference>
<dbReference type="EMBL" id="MNUE01000018">
    <property type="protein sequence ID" value="OJD35195.1"/>
    <property type="molecule type" value="Genomic_DNA"/>
</dbReference>
<dbReference type="RefSeq" id="XP_020131455.1">
    <property type="nucleotide sequence ID" value="XM_020271798.1"/>
</dbReference>
<feature type="compositionally biased region" description="Polar residues" evidence="11">
    <location>
        <begin position="180"/>
        <end position="204"/>
    </location>
</feature>
<feature type="domain" description="SRP54-type proteins GTP-binding" evidence="12">
    <location>
        <begin position="631"/>
        <end position="644"/>
    </location>
</feature>
<protein>
    <recommendedName>
        <fullName evidence="9">Signal recognition particle receptor subunit alpha homolog</fullName>
    </recommendedName>
    <alternativeName>
        <fullName evidence="10">Docking protein alpha</fullName>
    </alternativeName>
</protein>
<dbReference type="InterPro" id="IPR011012">
    <property type="entry name" value="Longin-like_dom_sf"/>
</dbReference>
<dbReference type="InterPro" id="IPR036225">
    <property type="entry name" value="SRP/SRP_N"/>
</dbReference>
<dbReference type="InterPro" id="IPR042101">
    <property type="entry name" value="SRP54_N_sf"/>
</dbReference>
<evidence type="ECO:0000256" key="4">
    <source>
        <dbReference type="ARBA" id="ARBA00022741"/>
    </source>
</evidence>
<feature type="region of interest" description="Disordered" evidence="11">
    <location>
        <begin position="137"/>
        <end position="255"/>
    </location>
</feature>
<dbReference type="FunFam" id="3.30.450.60:FF:000023">
    <property type="entry name" value="Signal sequence receptor alpha subunit"/>
    <property type="match status" value="1"/>
</dbReference>
<dbReference type="AlphaFoldDB" id="A0A1J9RRN2"/>
<comment type="subunit">
    <text evidence="3">Heterodimer of an alpha and a beta chain.</text>
</comment>
<keyword evidence="5" id="KW-0256">Endoplasmic reticulum</keyword>
<dbReference type="GeneID" id="31012057"/>
<dbReference type="CDD" id="cd17876">
    <property type="entry name" value="SRalpha_C"/>
    <property type="match status" value="1"/>
</dbReference>
<sequence length="658" mass="71183">MLDSFEVLSTSGVVLWSKTYAPVNPKTIDALIREVFIEERNVATDDQNAALKPTFKRDGYTLKWTTAKDFGLIFVAVYQSLVHLTWIDKLLDNVRALFTELYKDQLKKRNSAVLNCPFDDYFDRQVQELEPHGESLRNLESSVSTVAEFTPPSSSGTDHDDDVPPPMPGLRKPTPKPMFSDNNTSTDATPVATPDTSRPSSPAVNNHLLAAKGGPRQSRRAKKKSAMSSAPASSGDESPARRPTKGAAKKGRKWDEFGAAAEEDDTQLDYSTHSVDSEAPAASAVEAVDSSSWGKRTGKGEFVLKDLDEEMDEIIAAANAKKEKDSTQAAPSGLVGSSLGAIGGLFRNVVGGKTLTKEDLAKPLKGMEDHLLKKNVAREAAVRLCESVEQDLVGVKTGSFTSVEATIRSSMESAVRKILTPTTSLDLLRAIQNVNQPSTLSMQSPRPYVISIVGVNGVGKSTNLSKICYFLLQNKFRVLVVAADTFRSGAVEQLRVHVRNLQELSAREGGSVDLYERGYGKDAANIAADAVKHASSQADPYDVVLIDTAGRRHNDQRLMSSLEKFAKLAKPDKILMVGEALVGTDSVAQARNFNASFGAGRKLDGFIISKCDTVGDMVGTLVSMVHATGIPVVFLGTGQHYSDLRTLNVSWATNLLMS</sequence>
<dbReference type="GO" id="GO:0005785">
    <property type="term" value="C:signal recognition particle receptor complex"/>
    <property type="evidence" value="ECO:0007669"/>
    <property type="project" value="InterPro"/>
</dbReference>
<dbReference type="SUPFAM" id="SSF64356">
    <property type="entry name" value="SNARE-like"/>
    <property type="match status" value="1"/>
</dbReference>
<dbReference type="GO" id="GO:0005525">
    <property type="term" value="F:GTP binding"/>
    <property type="evidence" value="ECO:0007669"/>
    <property type="project" value="UniProtKB-KW"/>
</dbReference>
<keyword evidence="4" id="KW-0547">Nucleotide-binding</keyword>
<comment type="caution">
    <text evidence="13">The sequence shown here is derived from an EMBL/GenBank/DDBJ whole genome shotgun (WGS) entry which is preliminary data.</text>
</comment>
<dbReference type="Gene3D" id="3.30.450.60">
    <property type="match status" value="1"/>
</dbReference>